<evidence type="ECO:0000259" key="5">
    <source>
        <dbReference type="Pfam" id="PF04586"/>
    </source>
</evidence>
<feature type="region of interest" description="Disordered" evidence="4">
    <location>
        <begin position="1"/>
        <end position="41"/>
    </location>
</feature>
<dbReference type="EMBL" id="JBHSIY010000028">
    <property type="protein sequence ID" value="MFC4869326.1"/>
    <property type="molecule type" value="Genomic_DNA"/>
</dbReference>
<feature type="compositionally biased region" description="Acidic residues" evidence="4">
    <location>
        <begin position="31"/>
        <end position="41"/>
    </location>
</feature>
<keyword evidence="1" id="KW-1188">Viral release from host cell</keyword>
<feature type="domain" description="Prohead serine protease" evidence="5">
    <location>
        <begin position="39"/>
        <end position="221"/>
    </location>
</feature>
<evidence type="ECO:0000313" key="7">
    <source>
        <dbReference type="Proteomes" id="UP001595858"/>
    </source>
</evidence>
<evidence type="ECO:0000256" key="2">
    <source>
        <dbReference type="ARBA" id="ARBA00022670"/>
    </source>
</evidence>
<reference evidence="7" key="1">
    <citation type="journal article" date="2019" name="Int. J. Syst. Evol. Microbiol.">
        <title>The Global Catalogue of Microorganisms (GCM) 10K type strain sequencing project: providing services to taxonomists for standard genome sequencing and annotation.</title>
        <authorList>
            <consortium name="The Broad Institute Genomics Platform"/>
            <consortium name="The Broad Institute Genome Sequencing Center for Infectious Disease"/>
            <person name="Wu L."/>
            <person name="Ma J."/>
        </authorList>
    </citation>
    <scope>NUCLEOTIDE SEQUENCE [LARGE SCALE GENOMIC DNA]</scope>
    <source>
        <strain evidence="7">CGMCC 4.7304</strain>
    </source>
</reference>
<keyword evidence="3" id="KW-0378">Hydrolase</keyword>
<dbReference type="InterPro" id="IPR054613">
    <property type="entry name" value="Peptidase_S78_dom"/>
</dbReference>
<feature type="region of interest" description="Disordered" evidence="4">
    <location>
        <begin position="245"/>
        <end position="310"/>
    </location>
</feature>
<evidence type="ECO:0000256" key="4">
    <source>
        <dbReference type="SAM" id="MobiDB-lite"/>
    </source>
</evidence>
<proteinExistence type="predicted"/>
<gene>
    <name evidence="6" type="ORF">ACFPCZ_22050</name>
</gene>
<name>A0ABV9SSL8_9ACTN</name>
<evidence type="ECO:0000313" key="6">
    <source>
        <dbReference type="EMBL" id="MFC4869326.1"/>
    </source>
</evidence>
<dbReference type="Pfam" id="PF04586">
    <property type="entry name" value="Peptidase_S78"/>
    <property type="match status" value="1"/>
</dbReference>
<dbReference type="RefSeq" id="WP_344142995.1">
    <property type="nucleotide sequence ID" value="NZ_BAAAQI010000006.1"/>
</dbReference>
<accession>A0ABV9SSL8</accession>
<protein>
    <submittedName>
        <fullName evidence="6">HK97 family phage prohead protease</fullName>
    </submittedName>
</protein>
<organism evidence="6 7">
    <name type="scientific">Streptomonospora arabica</name>
    <dbReference type="NCBI Taxonomy" id="412417"/>
    <lineage>
        <taxon>Bacteria</taxon>
        <taxon>Bacillati</taxon>
        <taxon>Actinomycetota</taxon>
        <taxon>Actinomycetes</taxon>
        <taxon>Streptosporangiales</taxon>
        <taxon>Nocardiopsidaceae</taxon>
        <taxon>Streptomonospora</taxon>
    </lineage>
</organism>
<feature type="compositionally biased region" description="Low complexity" evidence="4">
    <location>
        <begin position="245"/>
        <end position="261"/>
    </location>
</feature>
<feature type="compositionally biased region" description="Low complexity" evidence="4">
    <location>
        <begin position="293"/>
        <end position="304"/>
    </location>
</feature>
<keyword evidence="7" id="KW-1185">Reference proteome</keyword>
<dbReference type="GO" id="GO:0008233">
    <property type="term" value="F:peptidase activity"/>
    <property type="evidence" value="ECO:0007669"/>
    <property type="project" value="UniProtKB-KW"/>
</dbReference>
<comment type="caution">
    <text evidence="6">The sequence shown here is derived from an EMBL/GenBank/DDBJ whole genome shotgun (WGS) entry which is preliminary data.</text>
</comment>
<dbReference type="GO" id="GO:0006508">
    <property type="term" value="P:proteolysis"/>
    <property type="evidence" value="ECO:0007669"/>
    <property type="project" value="UniProtKB-KW"/>
</dbReference>
<feature type="compositionally biased region" description="Basic and acidic residues" evidence="4">
    <location>
        <begin position="262"/>
        <end position="290"/>
    </location>
</feature>
<evidence type="ECO:0000256" key="1">
    <source>
        <dbReference type="ARBA" id="ARBA00022612"/>
    </source>
</evidence>
<dbReference type="Proteomes" id="UP001595858">
    <property type="component" value="Unassembled WGS sequence"/>
</dbReference>
<sequence>MTDLMEGRRAEVPPRDDVLRQAPFALRAAADDGEADDGEADDGLTLDGFAAVFNRETIIDSWEGRFREAIAPGAMKKSFRENPPRIQFDHGRHPLIGSIPIASVQRIAEESDPELAPDGGAHVIGRLHDNWLIEPVRDAIASRSVDGMSFRFGVVRQRWFDASGKEIRDEEALREALMRSWLEDVPDDELILRELRELKVPEVGPVVWPAYEATSVGVRSTVIDLSTIHEPDTRKALARAVLMADAAEQEPEQAAAPPATDARAHDASAGEHDEQPAREAPPEEEKKDDEPQPTEQAPAAASPAGTHSVYAGRDYDADWYLPAPDQMRPW</sequence>
<feature type="compositionally biased region" description="Basic and acidic residues" evidence="4">
    <location>
        <begin position="1"/>
        <end position="19"/>
    </location>
</feature>
<keyword evidence="2 6" id="KW-0645">Protease</keyword>
<evidence type="ECO:0000256" key="3">
    <source>
        <dbReference type="ARBA" id="ARBA00022801"/>
    </source>
</evidence>